<gene>
    <name evidence="6" type="primary">GPA1_7</name>
    <name evidence="6" type="ORF">HK097_010416</name>
</gene>
<dbReference type="InterPro" id="IPR001019">
    <property type="entry name" value="Gprotein_alpha_su"/>
</dbReference>
<name>A0AAD5SIP9_9FUNG</name>
<keyword evidence="3" id="KW-0342">GTP-binding</keyword>
<dbReference type="PROSITE" id="PS51882">
    <property type="entry name" value="G_ALPHA"/>
    <property type="match status" value="1"/>
</dbReference>
<organism evidence="6 7">
    <name type="scientific">Rhizophlyctis rosea</name>
    <dbReference type="NCBI Taxonomy" id="64517"/>
    <lineage>
        <taxon>Eukaryota</taxon>
        <taxon>Fungi</taxon>
        <taxon>Fungi incertae sedis</taxon>
        <taxon>Chytridiomycota</taxon>
        <taxon>Chytridiomycota incertae sedis</taxon>
        <taxon>Chytridiomycetes</taxon>
        <taxon>Rhizophlyctidales</taxon>
        <taxon>Rhizophlyctidaceae</taxon>
        <taxon>Rhizophlyctis</taxon>
    </lineage>
</organism>
<keyword evidence="5" id="KW-0460">Magnesium</keyword>
<evidence type="ECO:0000256" key="2">
    <source>
        <dbReference type="ARBA" id="ARBA00022741"/>
    </source>
</evidence>
<dbReference type="Pfam" id="PF00503">
    <property type="entry name" value="G-alpha"/>
    <property type="match status" value="1"/>
</dbReference>
<protein>
    <submittedName>
        <fullName evidence="6">Guanine nucleotide-binding protein subunit alpha</fullName>
    </submittedName>
</protein>
<dbReference type="GO" id="GO:0046872">
    <property type="term" value="F:metal ion binding"/>
    <property type="evidence" value="ECO:0007669"/>
    <property type="project" value="UniProtKB-KW"/>
</dbReference>
<dbReference type="GO" id="GO:0005834">
    <property type="term" value="C:heterotrimeric G-protein complex"/>
    <property type="evidence" value="ECO:0007669"/>
    <property type="project" value="TreeGrafter"/>
</dbReference>
<dbReference type="GO" id="GO:0031683">
    <property type="term" value="F:G-protein beta/gamma-subunit complex binding"/>
    <property type="evidence" value="ECO:0007669"/>
    <property type="project" value="InterPro"/>
</dbReference>
<comment type="caution">
    <text evidence="6">The sequence shown here is derived from an EMBL/GenBank/DDBJ whole genome shotgun (WGS) entry which is preliminary data.</text>
</comment>
<keyword evidence="2" id="KW-0547">Nucleotide-binding</keyword>
<dbReference type="PANTHER" id="PTHR10218">
    <property type="entry name" value="GTP-BINDING PROTEIN ALPHA SUBUNIT"/>
    <property type="match status" value="1"/>
</dbReference>
<dbReference type="GO" id="GO:0005525">
    <property type="term" value="F:GTP binding"/>
    <property type="evidence" value="ECO:0007669"/>
    <property type="project" value="UniProtKB-KW"/>
</dbReference>
<proteinExistence type="predicted"/>
<accession>A0AAD5SIP9</accession>
<evidence type="ECO:0000256" key="4">
    <source>
        <dbReference type="ARBA" id="ARBA00023224"/>
    </source>
</evidence>
<evidence type="ECO:0000256" key="3">
    <source>
        <dbReference type="ARBA" id="ARBA00023134"/>
    </source>
</evidence>
<dbReference type="Gene3D" id="3.40.50.300">
    <property type="entry name" value="P-loop containing nucleotide triphosphate hydrolases"/>
    <property type="match status" value="1"/>
</dbReference>
<dbReference type="GO" id="GO:0001664">
    <property type="term" value="F:G protein-coupled receptor binding"/>
    <property type="evidence" value="ECO:0007669"/>
    <property type="project" value="TreeGrafter"/>
</dbReference>
<evidence type="ECO:0000256" key="5">
    <source>
        <dbReference type="PIRSR" id="PIRSR601019-2"/>
    </source>
</evidence>
<keyword evidence="4" id="KW-0807">Transducer</keyword>
<dbReference type="SUPFAM" id="SSF52540">
    <property type="entry name" value="P-loop containing nucleoside triphosphate hydrolases"/>
    <property type="match status" value="1"/>
</dbReference>
<dbReference type="SUPFAM" id="SSF47895">
    <property type="entry name" value="Transducin (alpha subunit), insertion domain"/>
    <property type="match status" value="1"/>
</dbReference>
<dbReference type="InterPro" id="IPR011025">
    <property type="entry name" value="GproteinA_insert"/>
</dbReference>
<keyword evidence="1 5" id="KW-0479">Metal-binding</keyword>
<evidence type="ECO:0000256" key="1">
    <source>
        <dbReference type="ARBA" id="ARBA00022723"/>
    </source>
</evidence>
<dbReference type="Proteomes" id="UP001212841">
    <property type="component" value="Unassembled WGS sequence"/>
</dbReference>
<reference evidence="6" key="1">
    <citation type="submission" date="2020-05" db="EMBL/GenBank/DDBJ databases">
        <title>Phylogenomic resolution of chytrid fungi.</title>
        <authorList>
            <person name="Stajich J.E."/>
            <person name="Amses K."/>
            <person name="Simmons R."/>
            <person name="Seto K."/>
            <person name="Myers J."/>
            <person name="Bonds A."/>
            <person name="Quandt C.A."/>
            <person name="Barry K."/>
            <person name="Liu P."/>
            <person name="Grigoriev I."/>
            <person name="Longcore J.E."/>
            <person name="James T.Y."/>
        </authorList>
    </citation>
    <scope>NUCLEOTIDE SEQUENCE</scope>
    <source>
        <strain evidence="6">JEL0318</strain>
    </source>
</reference>
<sequence>MQFAHSQHSSTEEAGLEKPLDVKLVPQGIFRAARKISDQIDEELRRERIALQHMRGPKILLLGSGDSGKTTVLKQMKILHGDGFDEKERDAFRVRIYDNILDSMKALVYALETLGVQLAVPSNEVHAKRIVTHTPRVGERVLTPEIVESLQELWKDAGIQQCLQRSNEFFIQDTAE</sequence>
<keyword evidence="7" id="KW-1185">Reference proteome</keyword>
<dbReference type="EMBL" id="JADGJD010000077">
    <property type="protein sequence ID" value="KAJ3055462.1"/>
    <property type="molecule type" value="Genomic_DNA"/>
</dbReference>
<feature type="binding site" evidence="5">
    <location>
        <position position="70"/>
    </location>
    <ligand>
        <name>Mg(2+)</name>
        <dbReference type="ChEBI" id="CHEBI:18420"/>
    </ligand>
</feature>
<dbReference type="InterPro" id="IPR027417">
    <property type="entry name" value="P-loop_NTPase"/>
</dbReference>
<dbReference type="SMART" id="SM00275">
    <property type="entry name" value="G_alpha"/>
    <property type="match status" value="1"/>
</dbReference>
<evidence type="ECO:0000313" key="6">
    <source>
        <dbReference type="EMBL" id="KAJ3055462.1"/>
    </source>
</evidence>
<dbReference type="AlphaFoldDB" id="A0AAD5SIP9"/>
<dbReference type="Gene3D" id="1.10.400.10">
    <property type="entry name" value="GI Alpha 1, domain 2-like"/>
    <property type="match status" value="1"/>
</dbReference>
<dbReference type="GO" id="GO:0003924">
    <property type="term" value="F:GTPase activity"/>
    <property type="evidence" value="ECO:0007669"/>
    <property type="project" value="InterPro"/>
</dbReference>
<dbReference type="GO" id="GO:0007188">
    <property type="term" value="P:adenylate cyclase-modulating G protein-coupled receptor signaling pathway"/>
    <property type="evidence" value="ECO:0007669"/>
    <property type="project" value="TreeGrafter"/>
</dbReference>
<dbReference type="GO" id="GO:0005737">
    <property type="term" value="C:cytoplasm"/>
    <property type="evidence" value="ECO:0007669"/>
    <property type="project" value="TreeGrafter"/>
</dbReference>
<evidence type="ECO:0000313" key="7">
    <source>
        <dbReference type="Proteomes" id="UP001212841"/>
    </source>
</evidence>
<dbReference type="PANTHER" id="PTHR10218:SF302">
    <property type="entry name" value="GUANINE NUCLEOTIDE-BINDING PROTEIN ALPHA-5 SUBUNIT"/>
    <property type="match status" value="1"/>
</dbReference>